<feature type="compositionally biased region" description="Basic residues" evidence="1">
    <location>
        <begin position="1"/>
        <end position="17"/>
    </location>
</feature>
<dbReference type="KEGG" id="tml:GSTUM_00004900001"/>
<evidence type="ECO:0000313" key="3">
    <source>
        <dbReference type="Proteomes" id="UP000006911"/>
    </source>
</evidence>
<sequence>MGRPQPKPKRGGKKKGAHTTLVKASLPSPAKPRGRPKKSTKKDLKVQNDGDESPQGQGKSAEGGGITAGEIGVIFEILTAGADWAAIVAETNALIGLKRLGQNVSKHWKTIAKKRLLDAYGA</sequence>
<gene>
    <name evidence="2" type="ORF">GSTUM_00004900001</name>
</gene>
<organism evidence="2 3">
    <name type="scientific">Tuber melanosporum (strain Mel28)</name>
    <name type="common">Perigord black truffle</name>
    <dbReference type="NCBI Taxonomy" id="656061"/>
    <lineage>
        <taxon>Eukaryota</taxon>
        <taxon>Fungi</taxon>
        <taxon>Dikarya</taxon>
        <taxon>Ascomycota</taxon>
        <taxon>Pezizomycotina</taxon>
        <taxon>Pezizomycetes</taxon>
        <taxon>Pezizales</taxon>
        <taxon>Tuberaceae</taxon>
        <taxon>Tuber</taxon>
    </lineage>
</organism>
<keyword evidence="3" id="KW-1185">Reference proteome</keyword>
<feature type="region of interest" description="Disordered" evidence="1">
    <location>
        <begin position="1"/>
        <end position="65"/>
    </location>
</feature>
<dbReference type="EMBL" id="FN430053">
    <property type="protein sequence ID" value="CAZ80981.1"/>
    <property type="molecule type" value="Genomic_DNA"/>
</dbReference>
<dbReference type="GeneID" id="9181264"/>
<evidence type="ECO:0000313" key="2">
    <source>
        <dbReference type="EMBL" id="CAZ80981.1"/>
    </source>
</evidence>
<evidence type="ECO:0000256" key="1">
    <source>
        <dbReference type="SAM" id="MobiDB-lite"/>
    </source>
</evidence>
<dbReference type="Proteomes" id="UP000006911">
    <property type="component" value="Unassembled WGS sequence"/>
</dbReference>
<dbReference type="HOGENOM" id="CLU_2028413_0_0_1"/>
<accession>D5G8Y8</accession>
<name>D5G8Y8_TUBMM</name>
<reference evidence="2 3" key="1">
    <citation type="journal article" date="2010" name="Nature">
        <title>Perigord black truffle genome uncovers evolutionary origins and mechanisms of symbiosis.</title>
        <authorList>
            <person name="Martin F."/>
            <person name="Kohler A."/>
            <person name="Murat C."/>
            <person name="Balestrini R."/>
            <person name="Coutinho P.M."/>
            <person name="Jaillon O."/>
            <person name="Montanini B."/>
            <person name="Morin E."/>
            <person name="Noel B."/>
            <person name="Percudani R."/>
            <person name="Porcel B."/>
            <person name="Rubini A."/>
            <person name="Amicucci A."/>
            <person name="Amselem J."/>
            <person name="Anthouard V."/>
            <person name="Arcioni S."/>
            <person name="Artiguenave F."/>
            <person name="Aury J.M."/>
            <person name="Ballario P."/>
            <person name="Bolchi A."/>
            <person name="Brenna A."/>
            <person name="Brun A."/>
            <person name="Buee M."/>
            <person name="Cantarel B."/>
            <person name="Chevalier G."/>
            <person name="Couloux A."/>
            <person name="Da Silva C."/>
            <person name="Denoeud F."/>
            <person name="Duplessis S."/>
            <person name="Ghignone S."/>
            <person name="Hilselberger B."/>
            <person name="Iotti M."/>
            <person name="Marcais B."/>
            <person name="Mello A."/>
            <person name="Miranda M."/>
            <person name="Pacioni G."/>
            <person name="Quesneville H."/>
            <person name="Riccioni C."/>
            <person name="Ruotolo R."/>
            <person name="Splivallo R."/>
            <person name="Stocchi V."/>
            <person name="Tisserant E."/>
            <person name="Viscomi A.R."/>
            <person name="Zambonelli A."/>
            <person name="Zampieri E."/>
            <person name="Henrissat B."/>
            <person name="Lebrun M.H."/>
            <person name="Paolocci F."/>
            <person name="Bonfante P."/>
            <person name="Ottonello S."/>
            <person name="Wincker P."/>
        </authorList>
    </citation>
    <scope>NUCLEOTIDE SEQUENCE [LARGE SCALE GENOMIC DNA]</scope>
    <source>
        <strain evidence="2 3">Mel28</strain>
    </source>
</reference>
<proteinExistence type="predicted"/>
<dbReference type="AlphaFoldDB" id="D5G8Y8"/>
<protein>
    <submittedName>
        <fullName evidence="2">(Perigord truffle) hypothetical protein</fullName>
    </submittedName>
</protein>
<dbReference type="RefSeq" id="XP_002836790.1">
    <property type="nucleotide sequence ID" value="XM_002836744.1"/>
</dbReference>
<dbReference type="InParanoid" id="D5G8Y8"/>